<dbReference type="EMBL" id="JBICCN010000336">
    <property type="protein sequence ID" value="KAL3076365.1"/>
    <property type="molecule type" value="Genomic_DNA"/>
</dbReference>
<evidence type="ECO:0000313" key="2">
    <source>
        <dbReference type="Proteomes" id="UP001620645"/>
    </source>
</evidence>
<dbReference type="Proteomes" id="UP001620645">
    <property type="component" value="Unassembled WGS sequence"/>
</dbReference>
<dbReference type="Gene3D" id="3.30.70.330">
    <property type="match status" value="1"/>
</dbReference>
<organism evidence="1 2">
    <name type="scientific">Heterodera schachtii</name>
    <name type="common">Sugarbeet cyst nematode worm</name>
    <name type="synonym">Tylenchus schachtii</name>
    <dbReference type="NCBI Taxonomy" id="97005"/>
    <lineage>
        <taxon>Eukaryota</taxon>
        <taxon>Metazoa</taxon>
        <taxon>Ecdysozoa</taxon>
        <taxon>Nematoda</taxon>
        <taxon>Chromadorea</taxon>
        <taxon>Rhabditida</taxon>
        <taxon>Tylenchina</taxon>
        <taxon>Tylenchomorpha</taxon>
        <taxon>Tylenchoidea</taxon>
        <taxon>Heteroderidae</taxon>
        <taxon>Heteroderinae</taxon>
        <taxon>Heterodera</taxon>
    </lineage>
</organism>
<evidence type="ECO:0008006" key="3">
    <source>
        <dbReference type="Google" id="ProtNLM"/>
    </source>
</evidence>
<dbReference type="InterPro" id="IPR035979">
    <property type="entry name" value="RBD_domain_sf"/>
</dbReference>
<comment type="caution">
    <text evidence="1">The sequence shown here is derived from an EMBL/GenBank/DDBJ whole genome shotgun (WGS) entry which is preliminary data.</text>
</comment>
<sequence length="242" mass="27739">MPSNSSLKDMKLGEYLERKNQRIGENLEQIEQRTSAKKSAIFVCRFAPHLNEWHIRQLFSHCGTITSVTELPKAFRIEFVEKRMAAFAIWSMNDKYWPNTFKKIICDWWNWKNNKTNQAQAGPLNPEKQSMHAPVGSIPLTVQKVAPKLTDDERQKESSITKGEILILPMTNQSVLPLPTPPFDLSTEECEDANDKRTEAAKLAEEFATKNLTLQERMEAILKMISGRSGEKGAEEEEEEEK</sequence>
<proteinExistence type="predicted"/>
<accession>A0ABD2IGH8</accession>
<dbReference type="CDD" id="cd00590">
    <property type="entry name" value="RRM_SF"/>
    <property type="match status" value="1"/>
</dbReference>
<protein>
    <recommendedName>
        <fullName evidence="3">RRM domain-containing protein</fullName>
    </recommendedName>
</protein>
<keyword evidence="2" id="KW-1185">Reference proteome</keyword>
<evidence type="ECO:0000313" key="1">
    <source>
        <dbReference type="EMBL" id="KAL3076365.1"/>
    </source>
</evidence>
<dbReference type="InterPro" id="IPR012677">
    <property type="entry name" value="Nucleotide-bd_a/b_plait_sf"/>
</dbReference>
<gene>
    <name evidence="1" type="ORF">niasHS_011784</name>
</gene>
<dbReference type="SUPFAM" id="SSF54928">
    <property type="entry name" value="RNA-binding domain, RBD"/>
    <property type="match status" value="1"/>
</dbReference>
<name>A0ABD2IGH8_HETSC</name>
<reference evidence="1 2" key="1">
    <citation type="submission" date="2024-10" db="EMBL/GenBank/DDBJ databases">
        <authorList>
            <person name="Kim D."/>
        </authorList>
    </citation>
    <scope>NUCLEOTIDE SEQUENCE [LARGE SCALE GENOMIC DNA]</scope>
    <source>
        <strain evidence="1">Taebaek</strain>
    </source>
</reference>
<dbReference type="AlphaFoldDB" id="A0ABD2IGH8"/>